<dbReference type="EMBL" id="JABXBU010000012">
    <property type="protein sequence ID" value="KAF8789340.1"/>
    <property type="molecule type" value="Genomic_DNA"/>
</dbReference>
<accession>A0A8T0FJ07</accession>
<dbReference type="Proteomes" id="UP000807504">
    <property type="component" value="Unassembled WGS sequence"/>
</dbReference>
<name>A0A8T0FJ07_ARGBR</name>
<proteinExistence type="predicted"/>
<feature type="compositionally biased region" description="Basic and acidic residues" evidence="1">
    <location>
        <begin position="8"/>
        <end position="26"/>
    </location>
</feature>
<evidence type="ECO:0000313" key="2">
    <source>
        <dbReference type="EMBL" id="KAF8789340.1"/>
    </source>
</evidence>
<reference evidence="2" key="1">
    <citation type="journal article" date="2020" name="bioRxiv">
        <title>Chromosome-level reference genome of the European wasp spider Argiope bruennichi: a resource for studies on range expansion and evolutionary adaptation.</title>
        <authorList>
            <person name="Sheffer M.M."/>
            <person name="Hoppe A."/>
            <person name="Krehenwinkel H."/>
            <person name="Uhl G."/>
            <person name="Kuss A.W."/>
            <person name="Jensen L."/>
            <person name="Jensen C."/>
            <person name="Gillespie R.G."/>
            <person name="Hoff K.J."/>
            <person name="Prost S."/>
        </authorList>
    </citation>
    <scope>NUCLEOTIDE SEQUENCE</scope>
</reference>
<dbReference type="AlphaFoldDB" id="A0A8T0FJ07"/>
<reference evidence="2" key="2">
    <citation type="submission" date="2020-06" db="EMBL/GenBank/DDBJ databases">
        <authorList>
            <person name="Sheffer M."/>
        </authorList>
    </citation>
    <scope>NUCLEOTIDE SEQUENCE</scope>
</reference>
<keyword evidence="3" id="KW-1185">Reference proteome</keyword>
<organism evidence="2 3">
    <name type="scientific">Argiope bruennichi</name>
    <name type="common">Wasp spider</name>
    <name type="synonym">Aranea bruennichi</name>
    <dbReference type="NCBI Taxonomy" id="94029"/>
    <lineage>
        <taxon>Eukaryota</taxon>
        <taxon>Metazoa</taxon>
        <taxon>Ecdysozoa</taxon>
        <taxon>Arthropoda</taxon>
        <taxon>Chelicerata</taxon>
        <taxon>Arachnida</taxon>
        <taxon>Araneae</taxon>
        <taxon>Araneomorphae</taxon>
        <taxon>Entelegynae</taxon>
        <taxon>Araneoidea</taxon>
        <taxon>Araneidae</taxon>
        <taxon>Argiope</taxon>
    </lineage>
</organism>
<evidence type="ECO:0000256" key="1">
    <source>
        <dbReference type="SAM" id="MobiDB-lite"/>
    </source>
</evidence>
<comment type="caution">
    <text evidence="2">The sequence shown here is derived from an EMBL/GenBank/DDBJ whole genome shotgun (WGS) entry which is preliminary data.</text>
</comment>
<sequence length="378" mass="42199">MDYITSKDFNDSNRFRQEVPEIDDKPQSPTAMEPFSTESIESFLEPCINPNADLPEHNVNVPATATFSEKALPAEESISKIYSSKMCAESKCVSEENSVISSINCSNANTFPGVIGSVKTVPILLDSSESKDMMIPQSSISSTKLDQVALENIKKSDGSPSTPCKPIFDLPSVTLQSKNDYDFQKTMYQAMKPPIRTDMNCDNTLGEILSILDNWARKGLDRAFDISMKTNFADIGSRFEKDFQYGLSVMKHMTSRIYVLIRTANKLPDPDIILASEFPRGRNRVRGDLIGAGIAIWHSVDNIELLLIKGLKKVKVICENVSGFSTEDVSDMEEIANPNSVIAHLYTSVIINLLMLRTEIEEFHDKIRAFCSDLERLL</sequence>
<gene>
    <name evidence="2" type="ORF">HNY73_007281</name>
</gene>
<protein>
    <submittedName>
        <fullName evidence="2">Uncharacterized protein</fullName>
    </submittedName>
</protein>
<feature type="region of interest" description="Disordered" evidence="1">
    <location>
        <begin position="1"/>
        <end position="33"/>
    </location>
</feature>
<evidence type="ECO:0000313" key="3">
    <source>
        <dbReference type="Proteomes" id="UP000807504"/>
    </source>
</evidence>